<feature type="transmembrane region" description="Helical" evidence="7">
    <location>
        <begin position="275"/>
        <end position="294"/>
    </location>
</feature>
<evidence type="ECO:0000256" key="2">
    <source>
        <dbReference type="ARBA" id="ARBA00009773"/>
    </source>
</evidence>
<dbReference type="RefSeq" id="WP_245866000.1">
    <property type="nucleotide sequence ID" value="NZ_FZOW01000014.1"/>
</dbReference>
<gene>
    <name evidence="8" type="ORF">SAMN05421642_114148</name>
</gene>
<comment type="subcellular location">
    <subcellularLocation>
        <location evidence="1">Membrane</location>
        <topology evidence="1">Multi-pass membrane protein</topology>
    </subcellularLocation>
</comment>
<keyword evidence="5 7" id="KW-0472">Membrane</keyword>
<feature type="transmembrane region" description="Helical" evidence="7">
    <location>
        <begin position="314"/>
        <end position="334"/>
    </location>
</feature>
<sequence length="393" mass="41596">MTQPEFETQRDTAVEPAAWSMPRGVIVLLGIAALVVAVAGTRAFSGVVGPTFLALMLTVAVHPFPDWLRRKGFPTWLATVSAILVVYAILGVLVLSLVLSTARLATLLPTYADDFDGLVADVQKLLSDNGIGQDQIHQLLSELDASTIFGLLDGILTGALGIFSNLLFVLVLLLFMAVDGSTYSSRTATLLRTRPDIAGAFRSFSSGTRTYLVVSTVFGLIVAVIDAGALWAMGIPLPILWGLLSFITNYIPNIGFVIGVIPPALIALLQGGPTLMIAVIVVYSVVNVVIQSIIQPKFVGDAVGLSVTLTFLSLVFWSWVLGPLGAILAIPLTLMAKALLVDIDPATRWVDVLVSSGPPAEVEETGSPPPVQDSDDAEVVEGSPHTDKDSPEE</sequence>
<dbReference type="Proteomes" id="UP000198327">
    <property type="component" value="Unassembled WGS sequence"/>
</dbReference>
<feature type="transmembrane region" description="Helical" evidence="7">
    <location>
        <begin position="155"/>
        <end position="178"/>
    </location>
</feature>
<evidence type="ECO:0000313" key="8">
    <source>
        <dbReference type="EMBL" id="SNT34421.1"/>
    </source>
</evidence>
<proteinExistence type="inferred from homology"/>
<evidence type="ECO:0000256" key="6">
    <source>
        <dbReference type="SAM" id="MobiDB-lite"/>
    </source>
</evidence>
<dbReference type="PANTHER" id="PTHR21716">
    <property type="entry name" value="TRANSMEMBRANE PROTEIN"/>
    <property type="match status" value="1"/>
</dbReference>
<feature type="transmembrane region" description="Helical" evidence="7">
    <location>
        <begin position="76"/>
        <end position="99"/>
    </location>
</feature>
<dbReference type="GO" id="GO:0016020">
    <property type="term" value="C:membrane"/>
    <property type="evidence" value="ECO:0007669"/>
    <property type="project" value="UniProtKB-SubCell"/>
</dbReference>
<name>A0A239LVD2_9NOCA</name>
<feature type="transmembrane region" description="Helical" evidence="7">
    <location>
        <begin position="47"/>
        <end position="64"/>
    </location>
</feature>
<feature type="region of interest" description="Disordered" evidence="6">
    <location>
        <begin position="358"/>
        <end position="393"/>
    </location>
</feature>
<dbReference type="STRING" id="398843.A3K89_15885"/>
<evidence type="ECO:0000256" key="5">
    <source>
        <dbReference type="ARBA" id="ARBA00023136"/>
    </source>
</evidence>
<protein>
    <submittedName>
        <fullName evidence="8">Predicted PurR-regulated permease PerM</fullName>
    </submittedName>
</protein>
<feature type="transmembrane region" description="Helical" evidence="7">
    <location>
        <begin position="21"/>
        <end position="41"/>
    </location>
</feature>
<organism evidence="8 9">
    <name type="scientific">Rhodococcoides kyotonense</name>
    <dbReference type="NCBI Taxonomy" id="398843"/>
    <lineage>
        <taxon>Bacteria</taxon>
        <taxon>Bacillati</taxon>
        <taxon>Actinomycetota</taxon>
        <taxon>Actinomycetes</taxon>
        <taxon>Mycobacteriales</taxon>
        <taxon>Nocardiaceae</taxon>
        <taxon>Rhodococcoides</taxon>
    </lineage>
</organism>
<feature type="compositionally biased region" description="Basic and acidic residues" evidence="6">
    <location>
        <begin position="384"/>
        <end position="393"/>
    </location>
</feature>
<dbReference type="AlphaFoldDB" id="A0A239LVD2"/>
<evidence type="ECO:0000313" key="9">
    <source>
        <dbReference type="Proteomes" id="UP000198327"/>
    </source>
</evidence>
<dbReference type="GO" id="GO:0055085">
    <property type="term" value="P:transmembrane transport"/>
    <property type="evidence" value="ECO:0007669"/>
    <property type="project" value="TreeGrafter"/>
</dbReference>
<dbReference type="EMBL" id="FZOW01000014">
    <property type="protein sequence ID" value="SNT34421.1"/>
    <property type="molecule type" value="Genomic_DNA"/>
</dbReference>
<dbReference type="PANTHER" id="PTHR21716:SF64">
    <property type="entry name" value="AI-2 TRANSPORT PROTEIN TQSA"/>
    <property type="match status" value="1"/>
</dbReference>
<keyword evidence="4 7" id="KW-1133">Transmembrane helix</keyword>
<comment type="similarity">
    <text evidence="2">Belongs to the autoinducer-2 exporter (AI-2E) (TC 2.A.86) family.</text>
</comment>
<evidence type="ECO:0000256" key="7">
    <source>
        <dbReference type="SAM" id="Phobius"/>
    </source>
</evidence>
<keyword evidence="9" id="KW-1185">Reference proteome</keyword>
<evidence type="ECO:0000256" key="3">
    <source>
        <dbReference type="ARBA" id="ARBA00022692"/>
    </source>
</evidence>
<evidence type="ECO:0000256" key="4">
    <source>
        <dbReference type="ARBA" id="ARBA00022989"/>
    </source>
</evidence>
<reference evidence="9" key="1">
    <citation type="submission" date="2017-06" db="EMBL/GenBank/DDBJ databases">
        <authorList>
            <person name="Varghese N."/>
            <person name="Submissions S."/>
        </authorList>
    </citation>
    <scope>NUCLEOTIDE SEQUENCE [LARGE SCALE GENOMIC DNA]</scope>
    <source>
        <strain evidence="9">JCM 23211</strain>
    </source>
</reference>
<accession>A0A239LVD2</accession>
<evidence type="ECO:0000256" key="1">
    <source>
        <dbReference type="ARBA" id="ARBA00004141"/>
    </source>
</evidence>
<dbReference type="InterPro" id="IPR002549">
    <property type="entry name" value="AI-2E-like"/>
</dbReference>
<feature type="transmembrane region" description="Helical" evidence="7">
    <location>
        <begin position="211"/>
        <end position="233"/>
    </location>
</feature>
<feature type="transmembrane region" description="Helical" evidence="7">
    <location>
        <begin position="239"/>
        <end position="268"/>
    </location>
</feature>
<keyword evidence="3 7" id="KW-0812">Transmembrane</keyword>
<dbReference type="Pfam" id="PF01594">
    <property type="entry name" value="AI-2E_transport"/>
    <property type="match status" value="1"/>
</dbReference>